<keyword evidence="11 19" id="KW-0067">ATP-binding</keyword>
<evidence type="ECO:0000256" key="4">
    <source>
        <dbReference type="ARBA" id="ARBA00022475"/>
    </source>
</evidence>
<keyword evidence="13" id="KW-0902">Two-component regulatory system</keyword>
<feature type="domain" description="Histidine kinase" evidence="17">
    <location>
        <begin position="233"/>
        <end position="435"/>
    </location>
</feature>
<evidence type="ECO:0000256" key="5">
    <source>
        <dbReference type="ARBA" id="ARBA00022519"/>
    </source>
</evidence>
<dbReference type="CDD" id="cd00082">
    <property type="entry name" value="HisKA"/>
    <property type="match status" value="1"/>
</dbReference>
<comment type="subcellular location">
    <subcellularLocation>
        <location evidence="2">Cell inner membrane</location>
        <topology evidence="2">Multi-pass membrane protein</topology>
    </subcellularLocation>
</comment>
<dbReference type="Gene3D" id="3.30.565.10">
    <property type="entry name" value="Histidine kinase-like ATPase, C-terminal domain"/>
    <property type="match status" value="1"/>
</dbReference>
<dbReference type="InterPro" id="IPR003661">
    <property type="entry name" value="HisK_dim/P_dom"/>
</dbReference>
<dbReference type="PRINTS" id="PR00344">
    <property type="entry name" value="BCTRLSENSOR"/>
</dbReference>
<evidence type="ECO:0000256" key="7">
    <source>
        <dbReference type="ARBA" id="ARBA00022679"/>
    </source>
</evidence>
<dbReference type="Gene3D" id="1.10.287.130">
    <property type="match status" value="1"/>
</dbReference>
<dbReference type="AlphaFoldDB" id="A0A9Q9MW14"/>
<dbReference type="RefSeq" id="WP_260990137.1">
    <property type="nucleotide sequence ID" value="NZ_CP104450.1"/>
</dbReference>
<evidence type="ECO:0000313" key="20">
    <source>
        <dbReference type="Proteomes" id="UP001064206"/>
    </source>
</evidence>
<dbReference type="GO" id="GO:0005524">
    <property type="term" value="F:ATP binding"/>
    <property type="evidence" value="ECO:0007669"/>
    <property type="project" value="UniProtKB-KW"/>
</dbReference>
<dbReference type="SMART" id="SM00388">
    <property type="entry name" value="HisKA"/>
    <property type="match status" value="1"/>
</dbReference>
<dbReference type="PROSITE" id="PS50885">
    <property type="entry name" value="HAMP"/>
    <property type="match status" value="1"/>
</dbReference>
<evidence type="ECO:0000256" key="9">
    <source>
        <dbReference type="ARBA" id="ARBA00022741"/>
    </source>
</evidence>
<dbReference type="SMART" id="SM00387">
    <property type="entry name" value="HATPase_c"/>
    <property type="match status" value="1"/>
</dbReference>
<dbReference type="InterPro" id="IPR036097">
    <property type="entry name" value="HisK_dim/P_sf"/>
</dbReference>
<evidence type="ECO:0000256" key="8">
    <source>
        <dbReference type="ARBA" id="ARBA00022692"/>
    </source>
</evidence>
<sequence>MRLWPASLRSRLMLMIFFTLLLANALTLSLLLYERMSSARSVMLGNLEYDVATSVAILDRLPAAERPQWLARLARGNYRYRLSAGVSGHYPDSWRSRDAVRSLQEALSGSYPVSIIAVPGPREHIQAHITLHDGAPLSIDLWPRLPAIARWLPAVLIVQFLLLLACAWYAVRQVVRPMTRFTRAIDALQPANSAPGMMAEQGPVEVQHAARAFNAMQTRIHDHLQERARILAAISHDLQTPITRMKLRLEMTDAPELRDKLLQDLDNMSRLVREGIAFARSAQPLEEKRQRLDLNAFLDSIALDYADVGRPVAFIPAEEGRVVLTQPQALRRIMTNLIDNGLKFAERVDIRLSYAMNGDPIIQVMDNGPGIPEASLEEVLQPFFRLENSRNRETGGTGLGLAIAAQLTSQMPGTLRLGNRPEGGLEAIIRLDSAVLYPSVSRAETDNLTDKNP</sequence>
<keyword evidence="6" id="KW-0597">Phosphoprotein</keyword>
<evidence type="ECO:0000256" key="1">
    <source>
        <dbReference type="ARBA" id="ARBA00000085"/>
    </source>
</evidence>
<dbReference type="Pfam" id="PF00512">
    <property type="entry name" value="HisKA"/>
    <property type="match status" value="1"/>
</dbReference>
<dbReference type="EMBL" id="CP104450">
    <property type="protein sequence ID" value="UXE35995.1"/>
    <property type="molecule type" value="Genomic_DNA"/>
</dbReference>
<protein>
    <recommendedName>
        <fullName evidence="15">Sensor histidine kinase EnvZ</fullName>
        <ecNumber evidence="3">2.7.13.3</ecNumber>
    </recommendedName>
</protein>
<feature type="transmembrane region" description="Helical" evidence="16">
    <location>
        <begin position="12"/>
        <end position="33"/>
    </location>
</feature>
<feature type="domain" description="HAMP" evidence="18">
    <location>
        <begin position="172"/>
        <end position="225"/>
    </location>
</feature>
<dbReference type="GO" id="GO:0000155">
    <property type="term" value="F:phosphorelay sensor kinase activity"/>
    <property type="evidence" value="ECO:0007669"/>
    <property type="project" value="InterPro"/>
</dbReference>
<keyword evidence="12 16" id="KW-1133">Transmembrane helix</keyword>
<accession>A0A9Q9MW14</accession>
<keyword evidence="14 16" id="KW-0472">Membrane</keyword>
<keyword evidence="5" id="KW-0997">Cell inner membrane</keyword>
<dbReference type="Pfam" id="PF02518">
    <property type="entry name" value="HATPase_c"/>
    <property type="match status" value="1"/>
</dbReference>
<comment type="catalytic activity">
    <reaction evidence="1">
        <text>ATP + protein L-histidine = ADP + protein N-phospho-L-histidine.</text>
        <dbReference type="EC" id="2.7.13.3"/>
    </reaction>
</comment>
<dbReference type="Proteomes" id="UP001064206">
    <property type="component" value="Chromosome"/>
</dbReference>
<dbReference type="GO" id="GO:0005886">
    <property type="term" value="C:plasma membrane"/>
    <property type="evidence" value="ECO:0007669"/>
    <property type="project" value="UniProtKB-SubCell"/>
</dbReference>
<dbReference type="SUPFAM" id="SSF47384">
    <property type="entry name" value="Homodimeric domain of signal transducing histidine kinase"/>
    <property type="match status" value="1"/>
</dbReference>
<organism evidence="19 20">
    <name type="scientific">Raoultella ornithinolytica</name>
    <name type="common">Klebsiella ornithinolytica</name>
    <dbReference type="NCBI Taxonomy" id="54291"/>
    <lineage>
        <taxon>Bacteria</taxon>
        <taxon>Pseudomonadati</taxon>
        <taxon>Pseudomonadota</taxon>
        <taxon>Gammaproteobacteria</taxon>
        <taxon>Enterobacterales</taxon>
        <taxon>Enterobacteriaceae</taxon>
        <taxon>Klebsiella/Raoultella group</taxon>
        <taxon>Raoultella</taxon>
    </lineage>
</organism>
<feature type="transmembrane region" description="Helical" evidence="16">
    <location>
        <begin position="151"/>
        <end position="171"/>
    </location>
</feature>
<dbReference type="EC" id="2.7.13.3" evidence="3"/>
<evidence type="ECO:0000256" key="6">
    <source>
        <dbReference type="ARBA" id="ARBA00022553"/>
    </source>
</evidence>
<keyword evidence="8 16" id="KW-0812">Transmembrane</keyword>
<dbReference type="PANTHER" id="PTHR44936:SF5">
    <property type="entry name" value="SENSOR HISTIDINE KINASE ENVZ"/>
    <property type="match status" value="1"/>
</dbReference>
<dbReference type="CDD" id="cd00075">
    <property type="entry name" value="HATPase"/>
    <property type="match status" value="1"/>
</dbReference>
<evidence type="ECO:0000256" key="14">
    <source>
        <dbReference type="ARBA" id="ARBA00023136"/>
    </source>
</evidence>
<dbReference type="InterPro" id="IPR003594">
    <property type="entry name" value="HATPase_dom"/>
</dbReference>
<evidence type="ECO:0000259" key="17">
    <source>
        <dbReference type="PROSITE" id="PS50109"/>
    </source>
</evidence>
<keyword evidence="9" id="KW-0547">Nucleotide-binding</keyword>
<evidence type="ECO:0000256" key="2">
    <source>
        <dbReference type="ARBA" id="ARBA00004429"/>
    </source>
</evidence>
<evidence type="ECO:0000256" key="3">
    <source>
        <dbReference type="ARBA" id="ARBA00012438"/>
    </source>
</evidence>
<evidence type="ECO:0000313" key="19">
    <source>
        <dbReference type="EMBL" id="UXE35995.1"/>
    </source>
</evidence>
<dbReference type="SUPFAM" id="SSF55874">
    <property type="entry name" value="ATPase domain of HSP90 chaperone/DNA topoisomerase II/histidine kinase"/>
    <property type="match status" value="1"/>
</dbReference>
<dbReference type="InterPro" id="IPR003660">
    <property type="entry name" value="HAMP_dom"/>
</dbReference>
<evidence type="ECO:0000256" key="10">
    <source>
        <dbReference type="ARBA" id="ARBA00022777"/>
    </source>
</evidence>
<evidence type="ECO:0000256" key="16">
    <source>
        <dbReference type="SAM" id="Phobius"/>
    </source>
</evidence>
<dbReference type="InterPro" id="IPR004358">
    <property type="entry name" value="Sig_transdc_His_kin-like_C"/>
</dbReference>
<keyword evidence="7" id="KW-0808">Transferase</keyword>
<evidence type="ECO:0000256" key="11">
    <source>
        <dbReference type="ARBA" id="ARBA00022840"/>
    </source>
</evidence>
<keyword evidence="10" id="KW-0418">Kinase</keyword>
<dbReference type="Pfam" id="PF00672">
    <property type="entry name" value="HAMP"/>
    <property type="match status" value="1"/>
</dbReference>
<keyword evidence="4" id="KW-1003">Cell membrane</keyword>
<dbReference type="PROSITE" id="PS50109">
    <property type="entry name" value="HIS_KIN"/>
    <property type="match status" value="1"/>
</dbReference>
<evidence type="ECO:0000256" key="12">
    <source>
        <dbReference type="ARBA" id="ARBA00022989"/>
    </source>
</evidence>
<reference evidence="19" key="1">
    <citation type="submission" date="2022-09" db="EMBL/GenBank/DDBJ databases">
        <title>Multidrug resistance Raoultella ornithinolytica Strain MQB_Silv_108.</title>
        <authorList>
            <person name="Quintela-Baluja M."/>
        </authorList>
    </citation>
    <scope>NUCLEOTIDE SEQUENCE</scope>
    <source>
        <strain evidence="19">MQB_Silv_108</strain>
    </source>
</reference>
<dbReference type="InterPro" id="IPR005467">
    <property type="entry name" value="His_kinase_dom"/>
</dbReference>
<name>A0A9Q9MW14_RAOOR</name>
<gene>
    <name evidence="19" type="ORF">N2J37_15600</name>
</gene>
<dbReference type="InterPro" id="IPR050980">
    <property type="entry name" value="2C_sensor_his_kinase"/>
</dbReference>
<evidence type="ECO:0000259" key="18">
    <source>
        <dbReference type="PROSITE" id="PS50885"/>
    </source>
</evidence>
<proteinExistence type="predicted"/>
<evidence type="ECO:0000256" key="13">
    <source>
        <dbReference type="ARBA" id="ARBA00023012"/>
    </source>
</evidence>
<dbReference type="InterPro" id="IPR036890">
    <property type="entry name" value="HATPase_C_sf"/>
</dbReference>
<dbReference type="PANTHER" id="PTHR44936">
    <property type="entry name" value="SENSOR PROTEIN CREC"/>
    <property type="match status" value="1"/>
</dbReference>
<evidence type="ECO:0000256" key="15">
    <source>
        <dbReference type="ARBA" id="ARBA00041011"/>
    </source>
</evidence>